<dbReference type="AlphaFoldDB" id="A0A0A1UJK3"/>
<sequence length="1170" mass="130855">MSERLKLEVDSKILSEEAGVQAQGTTEEVSEQHRGSEGETSQETLDTNNCLTAEELDKLGSFHLDRFRSAGELEDLEKSIQYRTRALTLTADGHQNMPARLASLGESYTDRFERLGQLKDLEKSIELKSRALALTPEGHPDIPDRLAYLGVSYTHKFQRFDVLEDLETSIEHFSRALALTPKDHPDMPRRLANLSVSYGHRFQRLGQIKDLEKTIECDFGALSLTPDGHPDMPRRLANLAVSYGDRFQRLGELEDLDKAIECDSRALELTPEGHPDTPVQLGYLGVSYIDRFQCLGQSQDLEKAIECYSRALALTPQGHPDMPVRLASLGVAYADRFQRLDQLDDLEKAITYNSQALALTPEDHPHMPEQLTYLGVSYGHRFQRLGDLEDVDKSIEHLTHALTLTPEGHPHQPDRFARLGVSYIDRYRRLGQIEDLDSAIECSSRALTMTPEGHSDMALRLASLGAPYSDRFQRLGQLDDLEKAIEYESRALALTPEGHPHMPRRFTELGLSYTDRFRCLDQLEDLEKSIEHKSRAVALTPEGHPEMPARLASLGLSYGHRYECLGQLEDLEKSIQYYSSALASTPDDHPDLSRQHYNLAITRLIFYQHTGDLSYSNRSLESFRTASQLLTGAPRNRFQYALEWANLASKHSPLNPVEAYEITIDLLPQFIWLGATTGQRYQDLSTVDSLAVNAASAAILASEYSLALEWLEHARCVVWNQSLILRSPLDRLHSSYAELASKLQTVANQLHSAGSDVQATQARSSDLISPERVGQERRRLAREYQRLLFEIRQLPGFEDFLQPIKAKTLIRAARTGPIAVINCHKDRCDALLVLPGQDSISHLHLPDFSYDEAQRARSDMETSYRHVGSKERGLRRPQQPEFEDAIEDMLAALWAGIVKPILDFLGYTNNVQRDNLPHITWCPTGALSFLPLHAAGDYTQVGARVFEYAISSYTPMLTALLDSTPSLLSGDCRILGIGQANSPGHNSLPATVKELACLQAHMRNNASYSQLIDDQATRATVLDAMEDHDWVHLACHAHQNVQDPTKSGFYLHDGALDLAAINQRSFNKKGLAFLSACQTATGDEKLPDEAIHLASGMLMAGYRSVIATMWSVVDEDAPLVANKVYEQLVKDRGIGNGEAGKALHHAVAALREKVGEKEFGRWVPYIHIGT</sequence>
<name>A0A0A1UJK3_9AGAM</name>
<evidence type="ECO:0000259" key="3">
    <source>
        <dbReference type="Pfam" id="PF12770"/>
    </source>
</evidence>
<feature type="repeat" description="TPR" evidence="1">
    <location>
        <begin position="285"/>
        <end position="318"/>
    </location>
</feature>
<dbReference type="Proteomes" id="UP000030108">
    <property type="component" value="Unassembled WGS sequence"/>
</dbReference>
<dbReference type="PANTHER" id="PTHR19959:SF119">
    <property type="entry name" value="FUNGAL LIPASE-LIKE DOMAIN-CONTAINING PROTEIN"/>
    <property type="match status" value="1"/>
</dbReference>
<keyword evidence="1" id="KW-0802">TPR repeat</keyword>
<dbReference type="SMART" id="SM00028">
    <property type="entry name" value="TPR"/>
    <property type="match status" value="6"/>
</dbReference>
<dbReference type="InterPro" id="IPR024983">
    <property type="entry name" value="CHAT_dom"/>
</dbReference>
<feature type="domain" description="CHAT" evidence="3">
    <location>
        <begin position="890"/>
        <end position="1169"/>
    </location>
</feature>
<dbReference type="PANTHER" id="PTHR19959">
    <property type="entry name" value="KINESIN LIGHT CHAIN"/>
    <property type="match status" value="1"/>
</dbReference>
<evidence type="ECO:0000256" key="2">
    <source>
        <dbReference type="SAM" id="MobiDB-lite"/>
    </source>
</evidence>
<reference evidence="5" key="1">
    <citation type="journal article" date="2014" name="Genome Announc.">
        <title>Draft genome sequence of the plant-pathogenic soil fungus Rhizoctonia solani anastomosis group 3 strain Rhs1AP.</title>
        <authorList>
            <person name="Cubeta M.A."/>
            <person name="Thomas E."/>
            <person name="Dean R.A."/>
            <person name="Jabaji S."/>
            <person name="Neate S.M."/>
            <person name="Tavantzis S."/>
            <person name="Toda T."/>
            <person name="Vilgalys R."/>
            <person name="Bharathan N."/>
            <person name="Fedorova-Abrams N."/>
            <person name="Pakala S.B."/>
            <person name="Pakala S.M."/>
            <person name="Zafar N."/>
            <person name="Joardar V."/>
            <person name="Losada L."/>
            <person name="Nierman W.C."/>
        </authorList>
    </citation>
    <scope>NUCLEOTIDE SEQUENCE [LARGE SCALE GENOMIC DNA]</scope>
    <source>
        <strain evidence="5">AG-3</strain>
    </source>
</reference>
<feature type="compositionally biased region" description="Basic and acidic residues" evidence="2">
    <location>
        <begin position="1"/>
        <end position="15"/>
    </location>
</feature>
<evidence type="ECO:0000313" key="4">
    <source>
        <dbReference type="EMBL" id="EUC59309.1"/>
    </source>
</evidence>
<dbReference type="Gene3D" id="1.20.120.660">
    <property type="entry name" value="IL-4 antagonist (De novo design) like domain"/>
    <property type="match status" value="1"/>
</dbReference>
<dbReference type="SUPFAM" id="SSF48452">
    <property type="entry name" value="TPR-like"/>
    <property type="match status" value="1"/>
</dbReference>
<feature type="region of interest" description="Disordered" evidence="2">
    <location>
        <begin position="1"/>
        <end position="45"/>
    </location>
</feature>
<comment type="caution">
    <text evidence="4">The sequence shown here is derived from an EMBL/GenBank/DDBJ whole genome shotgun (WGS) entry which is preliminary data.</text>
</comment>
<accession>A0A0A1UJK3</accession>
<evidence type="ECO:0000256" key="1">
    <source>
        <dbReference type="PROSITE-ProRule" id="PRU00339"/>
    </source>
</evidence>
<dbReference type="OrthoDB" id="9991317at2759"/>
<dbReference type="Gene3D" id="1.25.40.10">
    <property type="entry name" value="Tetratricopeptide repeat domain"/>
    <property type="match status" value="3"/>
</dbReference>
<protein>
    <submittedName>
        <fullName evidence="4">Aromatic di-alanine and TPR containing protein</fullName>
    </submittedName>
</protein>
<organism evidence="4 5">
    <name type="scientific">Rhizoctonia solani AG-3 Rhs1AP</name>
    <dbReference type="NCBI Taxonomy" id="1086054"/>
    <lineage>
        <taxon>Eukaryota</taxon>
        <taxon>Fungi</taxon>
        <taxon>Dikarya</taxon>
        <taxon>Basidiomycota</taxon>
        <taxon>Agaricomycotina</taxon>
        <taxon>Agaricomycetes</taxon>
        <taxon>Cantharellales</taxon>
        <taxon>Ceratobasidiaceae</taxon>
        <taxon>Rhizoctonia</taxon>
    </lineage>
</organism>
<gene>
    <name evidence="4" type="ORF">RSOL_306840</name>
</gene>
<evidence type="ECO:0000313" key="5">
    <source>
        <dbReference type="Proteomes" id="UP000030108"/>
    </source>
</evidence>
<dbReference type="EMBL" id="JATN01000321">
    <property type="protein sequence ID" value="EUC59309.1"/>
    <property type="molecule type" value="Genomic_DNA"/>
</dbReference>
<dbReference type="Pfam" id="PF12770">
    <property type="entry name" value="CHAT"/>
    <property type="match status" value="1"/>
</dbReference>
<dbReference type="InterPro" id="IPR011990">
    <property type="entry name" value="TPR-like_helical_dom_sf"/>
</dbReference>
<dbReference type="PROSITE" id="PS50005">
    <property type="entry name" value="TPR"/>
    <property type="match status" value="1"/>
</dbReference>
<proteinExistence type="predicted"/>
<dbReference type="InterPro" id="IPR019734">
    <property type="entry name" value="TPR_rpt"/>
</dbReference>
<dbReference type="SUPFAM" id="SSF81901">
    <property type="entry name" value="HCP-like"/>
    <property type="match status" value="1"/>
</dbReference>